<dbReference type="AlphaFoldDB" id="A0A0I9RXL3"/>
<dbReference type="EMBL" id="JMZZ02000042">
    <property type="protein sequence ID" value="KFX75693.1"/>
    <property type="molecule type" value="Genomic_DNA"/>
</dbReference>
<dbReference type="PATRIC" id="fig|817.52.peg.2065"/>
<reference evidence="1" key="1">
    <citation type="book" date="2014" name="THE 24TH EUROPEAN CONGRESS OF CLINICAL MICROBIOLOGY AND INFECTIOUS DISEASES" publisher="ECCMID 2014" city="Barcelona, Spain">
        <title>Identification of resistance genes in three multidrug-resistant Bacteroides fragilis isolates by whole genome sequencing.</title>
        <editorList>
            <person name="Unknown"/>
            <person name="A."/>
        </editorList>
        <authorList>
            <person name="Sydenham T.V."/>
            <person name="Hasman H."/>
            <person name="Wang M."/>
            <person name="Soki J."/>
            <person name="Nagy E."/>
            <person name="Justesen U.S."/>
        </authorList>
    </citation>
    <scope>NUCLEOTIDE SEQUENCE</scope>
    <source>
        <strain evidence="1">DCMOUH0018B</strain>
    </source>
</reference>
<protein>
    <submittedName>
        <fullName evidence="1">Uncharacterized protein</fullName>
    </submittedName>
</protein>
<accession>A0A0I9RXL3</accession>
<gene>
    <name evidence="1" type="ORF">EE52_0204755</name>
</gene>
<comment type="caution">
    <text evidence="1">The sequence shown here is derived from an EMBL/GenBank/DDBJ whole genome shotgun (WGS) entry which is preliminary data.</text>
</comment>
<name>A0A0I9RXL3_BACFG</name>
<organism evidence="1">
    <name type="scientific">Bacteroides fragilis</name>
    <dbReference type="NCBI Taxonomy" id="817"/>
    <lineage>
        <taxon>Bacteria</taxon>
        <taxon>Pseudomonadati</taxon>
        <taxon>Bacteroidota</taxon>
        <taxon>Bacteroidia</taxon>
        <taxon>Bacteroidales</taxon>
        <taxon>Bacteroidaceae</taxon>
        <taxon>Bacteroides</taxon>
    </lineage>
</organism>
<reference evidence="1" key="2">
    <citation type="submission" date="2014-07" db="EMBL/GenBank/DDBJ databases">
        <title>Genetics and epidemiology of antimicrobial resistance in B. fragilis group.</title>
        <authorList>
            <person name="Sydenham T.V."/>
            <person name="Hasman H."/>
            <person name="Kemp M."/>
            <person name="Justesen U.S."/>
        </authorList>
    </citation>
    <scope>NUCLEOTIDE SEQUENCE [LARGE SCALE GENOMIC DNA]</scope>
    <source>
        <strain evidence="1">DCMOUH0018B</strain>
    </source>
</reference>
<sequence>MYTCARAYYKKKQTPPILKLINKKKEQFIQKKCLHLAKVQYITKKGRRLSGQNEEKEIRKTNVTFI</sequence>
<proteinExistence type="predicted"/>
<evidence type="ECO:0000313" key="1">
    <source>
        <dbReference type="EMBL" id="KFX75693.1"/>
    </source>
</evidence>